<dbReference type="PANTHER" id="PTHR43537">
    <property type="entry name" value="TRANSCRIPTIONAL REGULATOR, GNTR FAMILY"/>
    <property type="match status" value="1"/>
</dbReference>
<keyword evidence="3" id="KW-0804">Transcription</keyword>
<reference evidence="5 6" key="1">
    <citation type="submission" date="2019-02" db="EMBL/GenBank/DDBJ databases">
        <title>Sequencing the genomes of 1000 actinobacteria strains.</title>
        <authorList>
            <person name="Klenk H.-P."/>
        </authorList>
    </citation>
    <scope>NUCLEOTIDE SEQUENCE [LARGE SCALE GENOMIC DNA]</scope>
    <source>
        <strain evidence="5 6">DSM 16932</strain>
    </source>
</reference>
<gene>
    <name evidence="5" type="ORF">EV386_1299</name>
</gene>
<sequence>MLVRHRNPLALAFGSMRAMPTTPGGRTVPPSRTNAEAVHAQLRRRVVELDLAPGSPVSVNDLAASLGVSRTPVRESLIRLADEGLVMVFPKVGTFVARIDPQQVADAQFLREAVELASLASLASQPLDDDAVAALRENVAAQYASGDRLDDFLTLGEDFHRGLLALAGHAGAWTAIAAAQAHLDRARRLSLQTTPAPALVHEHDAILRAVIAGDAEEAASLMRSHLRAVFTDIEQVRARSPQFFGSAQDAPPVRRSVTVWGDRPGS</sequence>
<name>A0A4Q7M3F0_9MICO</name>
<keyword evidence="6" id="KW-1185">Reference proteome</keyword>
<dbReference type="SMART" id="SM00345">
    <property type="entry name" value="HTH_GNTR"/>
    <property type="match status" value="1"/>
</dbReference>
<dbReference type="AlphaFoldDB" id="A0A4Q7M3F0"/>
<dbReference type="SMART" id="SM00895">
    <property type="entry name" value="FCD"/>
    <property type="match status" value="1"/>
</dbReference>
<evidence type="ECO:0000259" key="4">
    <source>
        <dbReference type="PROSITE" id="PS50949"/>
    </source>
</evidence>
<dbReference type="InterPro" id="IPR008920">
    <property type="entry name" value="TF_FadR/GntR_C"/>
</dbReference>
<protein>
    <submittedName>
        <fullName evidence="5">DNA-binding GntR family transcriptional regulator</fullName>
    </submittedName>
</protein>
<dbReference type="Proteomes" id="UP000293852">
    <property type="component" value="Unassembled WGS sequence"/>
</dbReference>
<dbReference type="Pfam" id="PF00392">
    <property type="entry name" value="GntR"/>
    <property type="match status" value="1"/>
</dbReference>
<organism evidence="5 6">
    <name type="scientific">Xylanimonas ulmi</name>
    <dbReference type="NCBI Taxonomy" id="228973"/>
    <lineage>
        <taxon>Bacteria</taxon>
        <taxon>Bacillati</taxon>
        <taxon>Actinomycetota</taxon>
        <taxon>Actinomycetes</taxon>
        <taxon>Micrococcales</taxon>
        <taxon>Promicromonosporaceae</taxon>
        <taxon>Xylanimonas</taxon>
    </lineage>
</organism>
<dbReference type="Pfam" id="PF07729">
    <property type="entry name" value="FCD"/>
    <property type="match status" value="1"/>
</dbReference>
<dbReference type="SUPFAM" id="SSF46785">
    <property type="entry name" value="Winged helix' DNA-binding domain"/>
    <property type="match status" value="1"/>
</dbReference>
<dbReference type="Gene3D" id="1.10.10.10">
    <property type="entry name" value="Winged helix-like DNA-binding domain superfamily/Winged helix DNA-binding domain"/>
    <property type="match status" value="1"/>
</dbReference>
<dbReference type="InterPro" id="IPR011711">
    <property type="entry name" value="GntR_C"/>
</dbReference>
<feature type="domain" description="HTH gntR-type" evidence="4">
    <location>
        <begin position="32"/>
        <end position="99"/>
    </location>
</feature>
<dbReference type="GO" id="GO:0003677">
    <property type="term" value="F:DNA binding"/>
    <property type="evidence" value="ECO:0007669"/>
    <property type="project" value="UniProtKB-KW"/>
</dbReference>
<dbReference type="CDD" id="cd07377">
    <property type="entry name" value="WHTH_GntR"/>
    <property type="match status" value="1"/>
</dbReference>
<dbReference type="InterPro" id="IPR000524">
    <property type="entry name" value="Tscrpt_reg_HTH_GntR"/>
</dbReference>
<evidence type="ECO:0000313" key="6">
    <source>
        <dbReference type="Proteomes" id="UP000293852"/>
    </source>
</evidence>
<dbReference type="EMBL" id="SGWX01000001">
    <property type="protein sequence ID" value="RZS61018.1"/>
    <property type="molecule type" value="Genomic_DNA"/>
</dbReference>
<dbReference type="SUPFAM" id="SSF48008">
    <property type="entry name" value="GntR ligand-binding domain-like"/>
    <property type="match status" value="1"/>
</dbReference>
<evidence type="ECO:0000256" key="2">
    <source>
        <dbReference type="ARBA" id="ARBA00023125"/>
    </source>
</evidence>
<dbReference type="InterPro" id="IPR036390">
    <property type="entry name" value="WH_DNA-bd_sf"/>
</dbReference>
<dbReference type="PROSITE" id="PS50949">
    <property type="entry name" value="HTH_GNTR"/>
    <property type="match status" value="1"/>
</dbReference>
<dbReference type="PANTHER" id="PTHR43537:SF45">
    <property type="entry name" value="GNTR FAMILY REGULATORY PROTEIN"/>
    <property type="match status" value="1"/>
</dbReference>
<evidence type="ECO:0000256" key="1">
    <source>
        <dbReference type="ARBA" id="ARBA00023015"/>
    </source>
</evidence>
<evidence type="ECO:0000256" key="3">
    <source>
        <dbReference type="ARBA" id="ARBA00023163"/>
    </source>
</evidence>
<keyword evidence="1" id="KW-0805">Transcription regulation</keyword>
<comment type="caution">
    <text evidence="5">The sequence shown here is derived from an EMBL/GenBank/DDBJ whole genome shotgun (WGS) entry which is preliminary data.</text>
</comment>
<keyword evidence="2 5" id="KW-0238">DNA-binding</keyword>
<dbReference type="GO" id="GO:0003700">
    <property type="term" value="F:DNA-binding transcription factor activity"/>
    <property type="evidence" value="ECO:0007669"/>
    <property type="project" value="InterPro"/>
</dbReference>
<dbReference type="Gene3D" id="1.20.120.530">
    <property type="entry name" value="GntR ligand-binding domain-like"/>
    <property type="match status" value="1"/>
</dbReference>
<accession>A0A4Q7M3F0</accession>
<dbReference type="InterPro" id="IPR036388">
    <property type="entry name" value="WH-like_DNA-bd_sf"/>
</dbReference>
<proteinExistence type="predicted"/>
<dbReference type="PRINTS" id="PR00035">
    <property type="entry name" value="HTHGNTR"/>
</dbReference>
<evidence type="ECO:0000313" key="5">
    <source>
        <dbReference type="EMBL" id="RZS61018.1"/>
    </source>
</evidence>